<accession>A0A4C1YK66</accession>
<dbReference type="AlphaFoldDB" id="A0A4C1YK66"/>
<keyword evidence="2" id="KW-1185">Reference proteome</keyword>
<organism evidence="1 2">
    <name type="scientific">Eumeta variegata</name>
    <name type="common">Bagworm moth</name>
    <name type="synonym">Eumeta japonica</name>
    <dbReference type="NCBI Taxonomy" id="151549"/>
    <lineage>
        <taxon>Eukaryota</taxon>
        <taxon>Metazoa</taxon>
        <taxon>Ecdysozoa</taxon>
        <taxon>Arthropoda</taxon>
        <taxon>Hexapoda</taxon>
        <taxon>Insecta</taxon>
        <taxon>Pterygota</taxon>
        <taxon>Neoptera</taxon>
        <taxon>Endopterygota</taxon>
        <taxon>Lepidoptera</taxon>
        <taxon>Glossata</taxon>
        <taxon>Ditrysia</taxon>
        <taxon>Tineoidea</taxon>
        <taxon>Psychidae</taxon>
        <taxon>Oiketicinae</taxon>
        <taxon>Eumeta</taxon>
    </lineage>
</organism>
<sequence>MELRHFITEFIWPLPSSIIRSPSRHHNIALSHDTHTKKKIIDACKTECLYNTARLNFTGFSPNPGGLRGSGSDKNTCAIRGAIKPLGEFTRGDVLIVSWQATLLATAAAAAAAAAANRCRGGESAAVICNVLSSNCGPNCPPAAPLFLRFRLLGRVSRAGPAARARPTRCQRDTFS</sequence>
<name>A0A4C1YK66_EUMVA</name>
<dbReference type="EMBL" id="BGZK01001249">
    <property type="protein sequence ID" value="GBP75450.1"/>
    <property type="molecule type" value="Genomic_DNA"/>
</dbReference>
<reference evidence="1 2" key="1">
    <citation type="journal article" date="2019" name="Commun. Biol.">
        <title>The bagworm genome reveals a unique fibroin gene that provides high tensile strength.</title>
        <authorList>
            <person name="Kono N."/>
            <person name="Nakamura H."/>
            <person name="Ohtoshi R."/>
            <person name="Tomita M."/>
            <person name="Numata K."/>
            <person name="Arakawa K."/>
        </authorList>
    </citation>
    <scope>NUCLEOTIDE SEQUENCE [LARGE SCALE GENOMIC DNA]</scope>
</reference>
<dbReference type="Proteomes" id="UP000299102">
    <property type="component" value="Unassembled WGS sequence"/>
</dbReference>
<evidence type="ECO:0000313" key="2">
    <source>
        <dbReference type="Proteomes" id="UP000299102"/>
    </source>
</evidence>
<gene>
    <name evidence="1" type="ORF">EVAR_53262_1</name>
</gene>
<evidence type="ECO:0000313" key="1">
    <source>
        <dbReference type="EMBL" id="GBP75450.1"/>
    </source>
</evidence>
<proteinExistence type="predicted"/>
<protein>
    <submittedName>
        <fullName evidence="1">Uncharacterized protein</fullName>
    </submittedName>
</protein>
<comment type="caution">
    <text evidence="1">The sequence shown here is derived from an EMBL/GenBank/DDBJ whole genome shotgun (WGS) entry which is preliminary data.</text>
</comment>